<dbReference type="EMBL" id="LBSV01000008">
    <property type="protein sequence ID" value="KKQ25451.1"/>
    <property type="molecule type" value="Genomic_DNA"/>
</dbReference>
<proteinExistence type="predicted"/>
<evidence type="ECO:0000313" key="3">
    <source>
        <dbReference type="Proteomes" id="UP000034917"/>
    </source>
</evidence>
<feature type="transmembrane region" description="Helical" evidence="1">
    <location>
        <begin position="16"/>
        <end position="38"/>
    </location>
</feature>
<organism evidence="2 3">
    <name type="scientific">Candidatus Roizmanbacteria bacterium GW2011_GWC2_37_13</name>
    <dbReference type="NCBI Taxonomy" id="1618486"/>
    <lineage>
        <taxon>Bacteria</taxon>
        <taxon>Candidatus Roizmaniibacteriota</taxon>
    </lineage>
</organism>
<dbReference type="AlphaFoldDB" id="A0A0G0JB39"/>
<accession>A0A0G0JB39</accession>
<keyword evidence="1" id="KW-0812">Transmembrane</keyword>
<keyword evidence="1" id="KW-0472">Membrane</keyword>
<evidence type="ECO:0000313" key="2">
    <source>
        <dbReference type="EMBL" id="KKQ25451.1"/>
    </source>
</evidence>
<reference evidence="2 3" key="1">
    <citation type="journal article" date="2015" name="Nature">
        <title>rRNA introns, odd ribosomes, and small enigmatic genomes across a large radiation of phyla.</title>
        <authorList>
            <person name="Brown C.T."/>
            <person name="Hug L.A."/>
            <person name="Thomas B.C."/>
            <person name="Sharon I."/>
            <person name="Castelle C.J."/>
            <person name="Singh A."/>
            <person name="Wilkins M.J."/>
            <person name="Williams K.H."/>
            <person name="Banfield J.F."/>
        </authorList>
    </citation>
    <scope>NUCLEOTIDE SEQUENCE [LARGE SCALE GENOMIC DNA]</scope>
</reference>
<evidence type="ECO:0000256" key="1">
    <source>
        <dbReference type="SAM" id="Phobius"/>
    </source>
</evidence>
<protein>
    <submittedName>
        <fullName evidence="2">Uncharacterized protein</fullName>
    </submittedName>
</protein>
<gene>
    <name evidence="2" type="ORF">US40_C0008G0045</name>
</gene>
<name>A0A0G0JB39_9BACT</name>
<comment type="caution">
    <text evidence="2">The sequence shown here is derived from an EMBL/GenBank/DDBJ whole genome shotgun (WGS) entry which is preliminary data.</text>
</comment>
<keyword evidence="1" id="KW-1133">Transmembrane helix</keyword>
<sequence>MTLTEFSYYFRRALPFIFLFGLIFLIIFYSFKLFFIYLESTKPKTTFTNIIFGKIDRPAINEATRSAGFKFTLDTVEGVPVTSTDTAKIYFLPRPVTRFGYREKIYLMARTFGIDTELVKHKLADNLATFDDDRQKLTVNLGNFNFKYENQPDSNSLAESALYIPSKKEIENKATDFLKSIGRYPDELAKGTMRIIYLKYNPNFDNYINVENRKDANLVEVDFYRSDVDGVAVTTPRFFNSQNYVIMLFTKDGYKVIKSQIAFFEKSEVQTGIYPVKSGEAAWQELLAGSGIVVSARMGIKNITIKNMKLYYLDPDIYQTYLQPVYVFYDDKDFVAYVPAITNEYVTE</sequence>
<dbReference type="Proteomes" id="UP000034917">
    <property type="component" value="Unassembled WGS sequence"/>
</dbReference>